<proteinExistence type="inferred from homology"/>
<evidence type="ECO:0000256" key="7">
    <source>
        <dbReference type="ARBA" id="ARBA00033711"/>
    </source>
</evidence>
<evidence type="ECO:0000256" key="5">
    <source>
        <dbReference type="ARBA" id="ARBA00022801"/>
    </source>
</evidence>
<evidence type="ECO:0000256" key="6">
    <source>
        <dbReference type="ARBA" id="ARBA00022842"/>
    </source>
</evidence>
<keyword evidence="5" id="KW-0378">Hydrolase</keyword>
<keyword evidence="6" id="KW-0460">Magnesium</keyword>
<organism evidence="8 9">
    <name type="scientific">Actinomycetospora cinnamomea</name>
    <dbReference type="NCBI Taxonomy" id="663609"/>
    <lineage>
        <taxon>Bacteria</taxon>
        <taxon>Bacillati</taxon>
        <taxon>Actinomycetota</taxon>
        <taxon>Actinomycetes</taxon>
        <taxon>Pseudonocardiales</taxon>
        <taxon>Pseudonocardiaceae</taxon>
        <taxon>Actinomycetospora</taxon>
    </lineage>
</organism>
<evidence type="ECO:0000256" key="3">
    <source>
        <dbReference type="ARBA" id="ARBA00012953"/>
    </source>
</evidence>
<reference evidence="8 9" key="1">
    <citation type="submission" date="2018-04" db="EMBL/GenBank/DDBJ databases">
        <title>Genomic Encyclopedia of Type Strains, Phase IV (KMG-IV): sequencing the most valuable type-strain genomes for metagenomic binning, comparative biology and taxonomic classification.</title>
        <authorList>
            <person name="Goeker M."/>
        </authorList>
    </citation>
    <scope>NUCLEOTIDE SEQUENCE [LARGE SCALE GENOMIC DNA]</scope>
    <source>
        <strain evidence="8 9">DSM 45771</strain>
    </source>
</reference>
<accession>A0A2U1FRS8</accession>
<evidence type="ECO:0000256" key="2">
    <source>
        <dbReference type="ARBA" id="ARBA00009997"/>
    </source>
</evidence>
<evidence type="ECO:0000256" key="4">
    <source>
        <dbReference type="ARBA" id="ARBA00021948"/>
    </source>
</evidence>
<dbReference type="GO" id="GO:0050532">
    <property type="term" value="F:2-phosphosulfolactate phosphatase activity"/>
    <property type="evidence" value="ECO:0007669"/>
    <property type="project" value="UniProtKB-EC"/>
</dbReference>
<dbReference type="InterPro" id="IPR036702">
    <property type="entry name" value="ComB-like_sf"/>
</dbReference>
<dbReference type="EC" id="3.1.3.71" evidence="3"/>
<evidence type="ECO:0000256" key="1">
    <source>
        <dbReference type="ARBA" id="ARBA00001946"/>
    </source>
</evidence>
<name>A0A2U1FRS8_9PSEU</name>
<dbReference type="InterPro" id="IPR005238">
    <property type="entry name" value="ComB-like"/>
</dbReference>
<dbReference type="Pfam" id="PF04029">
    <property type="entry name" value="2-ph_phosp"/>
    <property type="match status" value="1"/>
</dbReference>
<evidence type="ECO:0000313" key="9">
    <source>
        <dbReference type="Proteomes" id="UP000245639"/>
    </source>
</evidence>
<dbReference type="GO" id="GO:0050545">
    <property type="term" value="F:sulfopyruvate decarboxylase activity"/>
    <property type="evidence" value="ECO:0007669"/>
    <property type="project" value="TreeGrafter"/>
</dbReference>
<keyword evidence="9" id="KW-1185">Reference proteome</keyword>
<dbReference type="Proteomes" id="UP000245639">
    <property type="component" value="Unassembled WGS sequence"/>
</dbReference>
<comment type="caution">
    <text evidence="8">The sequence shown here is derived from an EMBL/GenBank/DDBJ whole genome shotgun (WGS) entry which is preliminary data.</text>
</comment>
<comment type="catalytic activity">
    <reaction evidence="7">
        <text>(2R)-O-phospho-3-sulfolactate + H2O = (2R)-3-sulfolactate + phosphate</text>
        <dbReference type="Rhea" id="RHEA:23416"/>
        <dbReference type="ChEBI" id="CHEBI:15377"/>
        <dbReference type="ChEBI" id="CHEBI:15597"/>
        <dbReference type="ChEBI" id="CHEBI:43474"/>
        <dbReference type="ChEBI" id="CHEBI:58738"/>
        <dbReference type="EC" id="3.1.3.71"/>
    </reaction>
</comment>
<dbReference type="EMBL" id="QEKW01000001">
    <property type="protein sequence ID" value="PVZ14877.1"/>
    <property type="molecule type" value="Genomic_DNA"/>
</dbReference>
<evidence type="ECO:0000313" key="8">
    <source>
        <dbReference type="EMBL" id="PVZ14877.1"/>
    </source>
</evidence>
<dbReference type="Gene3D" id="3.90.1560.10">
    <property type="entry name" value="ComB-like"/>
    <property type="match status" value="1"/>
</dbReference>
<dbReference type="PANTHER" id="PTHR37311:SF1">
    <property type="entry name" value="2-PHOSPHOSULFOLACTATE PHOSPHATASE-RELATED"/>
    <property type="match status" value="1"/>
</dbReference>
<comment type="similarity">
    <text evidence="2">Belongs to the ComB family.</text>
</comment>
<protein>
    <recommendedName>
        <fullName evidence="4">Probable 2-phosphosulfolactate phosphatase</fullName>
        <ecNumber evidence="3">3.1.3.71</ecNumber>
    </recommendedName>
</protein>
<comment type="cofactor">
    <cofactor evidence="1">
        <name>Mg(2+)</name>
        <dbReference type="ChEBI" id="CHEBI:18420"/>
    </cofactor>
</comment>
<dbReference type="AlphaFoldDB" id="A0A2U1FRS8"/>
<dbReference type="PANTHER" id="PTHR37311">
    <property type="entry name" value="2-PHOSPHOSULFOLACTATE PHOSPHATASE-RELATED"/>
    <property type="match status" value="1"/>
</dbReference>
<dbReference type="GO" id="GO:0000287">
    <property type="term" value="F:magnesium ion binding"/>
    <property type="evidence" value="ECO:0007669"/>
    <property type="project" value="InterPro"/>
</dbReference>
<sequence>MSSAWGATGVSRVATGGDLAVVVDVLSFTTTLSVAADRGTRVVPCPWLDERANALAREHDAELAVRRGEAGPGRVSLSPVTVRAAGPLPRLVLPSPNGSTISAQLADRDTEVVGGCLRNRRAVAQWLHHRGADGPPRRVVVVPAGEVRPDGSRRRASEDLWGAGAVIRALSEIGPVEPSPDARAAAAAFDAVAHDLPRALHRCTSGVELREHGFADDVDVAAELDRSTAVPTLLDGVFEPAG</sequence>
<dbReference type="SUPFAM" id="SSF142823">
    <property type="entry name" value="ComB-like"/>
    <property type="match status" value="1"/>
</dbReference>
<gene>
    <name evidence="8" type="ORF">C8D89_101745</name>
</gene>